<evidence type="ECO:0008006" key="5">
    <source>
        <dbReference type="Google" id="ProtNLM"/>
    </source>
</evidence>
<organism evidence="3 4">
    <name type="scientific">Candidatus Uhrbacteria bacterium RIFCSPHIGHO2_01_FULL_63_20</name>
    <dbReference type="NCBI Taxonomy" id="1802385"/>
    <lineage>
        <taxon>Bacteria</taxon>
        <taxon>Candidatus Uhriibacteriota</taxon>
    </lineage>
</organism>
<sequence>MRENGGNRMKPRAAAILLGAALSVSLAAAVAPRALADSSGSSNPATAATISGLEASTGACPSGGPVPIPCPPEGAAKSLKTTDQLILKPLVEGGLMFIMLDYLTYVTDRLAYEAAIALSSGGKGQQPLVHLFDPLDSGNNPIGLDIVGEGLAALGDVTQQTFSINFNVCKPAFPELLLNLQLGIKQAYQPVPPRCDFMEVGRNWQSFVAAVNERFAASPDRATEAVLQEFAKSLRPGQNELDASMAIAFSTREEYNFRRNWDLQQMLAEGGFKPLTDMVTGQIKTPASVLREQYNQDTIEDPAKKKERMFDVIANNPEFGLAFLGHSLSVFTNTLSSELLKKVYEGFFSPAAPASDPFNALATPQDAREQAIARFAGIITAQPTQVSNYNALAEFVTCPSGGSAVRNINNCVMDQNFAQAVTRASGDMPLTVQQAIDDGLLDPAKPLIPPTDEAKNQDPFCYSYGYCYGNLVKLRKARILPIGWEIAAKLNTSSSPATLQDVIYGFDDCDTGGKWCHLIDPNWVLKYPETQCKAFANGEILATSASSARAGYCADAPSCIAEDANGNCKGGFGYCVREKNTWKFKGDACPAEFASCLAFTNRQTGVKGGFLLNTVDFDGCNAGNAGCTWYQTVKARDATTGAFAFLPAGTAYDVAAHDAAADEYKNRVYFTNDVKQCSPTDAGCSALFRAEGLTLNMVRNGSFETDGVPGTGNTPDGLPDGWTNLDASRYATSGDAFSGSDSVRVGTGSSARARQEGIYLTKDSFYTLSAQAKSAAAGRTASATLVFMDAATGTPLDLGGTATRAFGDTCALDASNVVKATSGTLGTDFARFGCTFSVPGNALVRLDLAGSDDVTVDAVQIERGENATDFVEVYSSNTAAFAANLKVPPSYLGCRGLATDPTECKRYAAVCSAVDVGCELYTPQDGDPNIPAVASDIDRCPAECVGYAAFKQEPTRYEATRFPVNFIPTTADSCSAADVGCDAFTNLDTVAAGGEGVEHYVNLRACVTPTMAGADSATFFTWVGTESSGFQLKTWQLLESNASGADGDAPCTTPSMGSATTLACADAADFVEPDDCDLHDDTITNLYCGEYYDGNGVIHYRDISKVVFVDASCHPYRKTDGAPDTLSARTDDCVAGGFLEPNGSCRYFGLPDESQACPASAAGCRAYTGGAGNNLATILDETFEDSAVGTTRWSAVASTIAISSDAVSAGGHSLRVTDASAGEGVATVGDASSPLKGKIVSGRTFMIEFFARGSADIAVSLRTAAGAAVPVTPIPVDLTTGWVPYSVGPIDTASVSGFDDNATLQFLVSGGGSEFFLDNVRVKMADDTLALVKDSWATPSTCDTAPNGASAPQFYLGCEAYKDRKGATQEFYRFGRLCSEQVVGCQAFYDTRGSESSYGQTFNATCENTALPNTLRACVVGGKTVCQVPPGQTTCLFTFDGTLPTPLPSNVELGPSARIIFNDAPVYLVETPGASCSAAAVGCTEVGLPKFNQTKTAVDSFSSLFLVDDPDSYNLTLCGHEALFCQEFASTKDGTFYFKDPLDQTCEFKDEVEINGEKFSGWFRKGTKDPCEPTLIEGGEEFLLPLNGDPAYDGWYGSCETRYDLCTEFRDPSDTQNGRVPQGASYFFLNNNALATRAAGIESCDGRVSQKQGCALFFNSSLTNVTSSSAPTYTASNHADQLFGETQFALVDPINCNIQGGGVIDPPGAAPSVNLCASRCEYAVGSENLTVGNSTRDDAAGLEYFGSCLVDDDCPDLVATDDQLYEGTCVDLTARPTTLWNRNDTNTVLQVGNDRQCSEWLACSSSQVSWDPNAGRWREICDQVSLCTAFDATADESFCASFDSSEPIKLTAGVYQSRDVTWSGREYSGYAIPDALPVDLYDQVNIRPDRWCVDDGVVVGLGATQDGDNPDAISPPPDSHGFGLRCSTTADCSEGSCQDATPEVRLAFVAGTCDEDDTGFGGDCRVGYCRETGTACSLDSECEGGTGDDCVFGFCQATSGTAFCDSREDADRDGFDDDCEGNGAFRYCDTSQGRCVTMLEDELDTATFTDCSTSCSGAAVCVQPTRVRDGSCLNDQCVTNFQGAPLEVPEDSEPLSCRGYPEPDSPFKPSVIPLYTPNFETTNPYDMPRPANASPAFQQAHTCAPVYIDGKWVETEECLCSYDKIVYGENVVTAYTEIGTFSDRTFRARSECDGGPQDGKACVNDNDCPDTPGENDADCDANSAGSQALNTGVPKMVCSTGTRAGEPCQVDFDCGASAQCIEVRSRNTVYGYEGYCLEDDTSIQLFNDPSVESRACLTWFPVEQLSGSTNLFAKFATAGFSEDAYYCADTEVYYNLKTSKIGGLGTMACAEKTEGGNSDQLTASNSCFKTVYCPKEYFAVMAPMGVSDADGGADADVGHFYCDEFELASDGDDCPYFCVPKDSRKADVSCDVPNVANQVFKHVTEDGGGDNINSVLDSRGVVWENAHILEIDFDAYLVPRVKFQEFVNNATYNDCVAKGFTHEQLGEERLLQGDWIDDGISEEFVTTVYPGRRADSDFYGNLFITAEPYIGCERIAQVSQANLPPEDEAVLSPSNLNFAWSDRTWVEKEPPAYTVKPFDNGLVVFDDPDIQPNTITEIQPFGQALEPLEFVDDGGSNPYPEFIAQCVHEDTVLVQDFGVQGFNIPTWTIRVMPWDAEECPTDYERSAGADAGLDSRAFNRSAYAGRGTLFHPTQGPGIAFDCTSDEALNVGDVDKCHAQVSCSGGTCINGPLAGESCSSSAQCRAALDCVSSGDLGDADSGLASGSDFVCITTAERFYGGQGIVESVTRLQQFFARTLGLFTWSPDSDPRDATYDGPSNTLPSGVIWDTTATGDKGVAGPEDPTPPIVRAVGDCVGTLCEEGDEDAFSVNGLSGGVVSGSERKHVTASFYMYADEDQLPIRTAVVDWGASRDYSGQEWDTGTQSGSQTNNNFYKNHRGLKPNGSGPICSDTADDAEHRGLFGEACESSYVTFTHDYICSQPFVTQLEEDGRSCDVEGGALQNSPCTGGEVPDAIGKCVFQPRVFVKDNWGWCTGVCTGNDFGDGASNSSCFQGECDTRFPDANFGPDNDPWVYFNGFVVVEP</sequence>
<proteinExistence type="predicted"/>
<feature type="signal peptide" evidence="2">
    <location>
        <begin position="1"/>
        <end position="36"/>
    </location>
</feature>
<name>A0A1F7TLR2_9BACT</name>
<evidence type="ECO:0000256" key="2">
    <source>
        <dbReference type="SAM" id="SignalP"/>
    </source>
</evidence>
<dbReference type="Proteomes" id="UP000177885">
    <property type="component" value="Unassembled WGS sequence"/>
</dbReference>
<evidence type="ECO:0000313" key="4">
    <source>
        <dbReference type="Proteomes" id="UP000177885"/>
    </source>
</evidence>
<feature type="chain" id="PRO_5009532838" description="CBM-cenC domain-containing protein" evidence="2">
    <location>
        <begin position="37"/>
        <end position="3102"/>
    </location>
</feature>
<evidence type="ECO:0000256" key="1">
    <source>
        <dbReference type="SAM" id="MobiDB-lite"/>
    </source>
</evidence>
<keyword evidence="2" id="KW-0732">Signal</keyword>
<evidence type="ECO:0000313" key="3">
    <source>
        <dbReference type="EMBL" id="OGL66909.1"/>
    </source>
</evidence>
<feature type="compositionally biased region" description="Polar residues" evidence="1">
    <location>
        <begin position="2937"/>
        <end position="2953"/>
    </location>
</feature>
<comment type="caution">
    <text evidence="3">The sequence shown here is derived from an EMBL/GenBank/DDBJ whole genome shotgun (WGS) entry which is preliminary data.</text>
</comment>
<gene>
    <name evidence="3" type="ORF">A2856_00175</name>
</gene>
<reference evidence="3 4" key="1">
    <citation type="journal article" date="2016" name="Nat. Commun.">
        <title>Thousands of microbial genomes shed light on interconnected biogeochemical processes in an aquifer system.</title>
        <authorList>
            <person name="Anantharaman K."/>
            <person name="Brown C.T."/>
            <person name="Hug L.A."/>
            <person name="Sharon I."/>
            <person name="Castelle C.J."/>
            <person name="Probst A.J."/>
            <person name="Thomas B.C."/>
            <person name="Singh A."/>
            <person name="Wilkins M.J."/>
            <person name="Karaoz U."/>
            <person name="Brodie E.L."/>
            <person name="Williams K.H."/>
            <person name="Hubbard S.S."/>
            <person name="Banfield J.F."/>
        </authorList>
    </citation>
    <scope>NUCLEOTIDE SEQUENCE [LARGE SCALE GENOMIC DNA]</scope>
</reference>
<dbReference type="STRING" id="1802385.A2856_00175"/>
<dbReference type="EMBL" id="MGDT01000004">
    <property type="protein sequence ID" value="OGL66909.1"/>
    <property type="molecule type" value="Genomic_DNA"/>
</dbReference>
<dbReference type="Gene3D" id="2.60.120.260">
    <property type="entry name" value="Galactose-binding domain-like"/>
    <property type="match status" value="2"/>
</dbReference>
<accession>A0A1F7TLR2</accession>
<protein>
    <recommendedName>
        <fullName evidence="5">CBM-cenC domain-containing protein</fullName>
    </recommendedName>
</protein>
<feature type="region of interest" description="Disordered" evidence="1">
    <location>
        <begin position="2935"/>
        <end position="2956"/>
    </location>
</feature>